<dbReference type="Pfam" id="PF00117">
    <property type="entry name" value="GATase"/>
    <property type="match status" value="1"/>
</dbReference>
<evidence type="ECO:0000313" key="3">
    <source>
        <dbReference type="EMBL" id="QPK82384.1"/>
    </source>
</evidence>
<keyword evidence="1" id="KW-0472">Membrane</keyword>
<proteinExistence type="predicted"/>
<dbReference type="PANTHER" id="PTHR42695:SF5">
    <property type="entry name" value="GLUTAMINE AMIDOTRANSFERASE YLR126C-RELATED"/>
    <property type="match status" value="1"/>
</dbReference>
<feature type="domain" description="Glutamine amidotransferase" evidence="2">
    <location>
        <begin position="34"/>
        <end position="198"/>
    </location>
</feature>
<dbReference type="EMBL" id="CP064955">
    <property type="protein sequence ID" value="QPK82384.1"/>
    <property type="molecule type" value="Genomic_DNA"/>
</dbReference>
<keyword evidence="3" id="KW-0315">Glutamine amidotransferase</keyword>
<feature type="transmembrane region" description="Helical" evidence="1">
    <location>
        <begin position="83"/>
        <end position="105"/>
    </location>
</feature>
<dbReference type="InterPro" id="IPR017926">
    <property type="entry name" value="GATASE"/>
</dbReference>
<dbReference type="CDD" id="cd01741">
    <property type="entry name" value="GATase1_1"/>
    <property type="match status" value="1"/>
</dbReference>
<dbReference type="AlphaFoldDB" id="A0A7T0KLR9"/>
<protein>
    <submittedName>
        <fullName evidence="3">Glutamine amidotransferase</fullName>
    </submittedName>
</protein>
<keyword evidence="4" id="KW-1185">Reference proteome</keyword>
<dbReference type="InterPro" id="IPR029062">
    <property type="entry name" value="Class_I_gatase-like"/>
</dbReference>
<dbReference type="SUPFAM" id="SSF52317">
    <property type="entry name" value="Class I glutamine amidotransferase-like"/>
    <property type="match status" value="1"/>
</dbReference>
<keyword evidence="3" id="KW-0808">Transferase</keyword>
<name>A0A7T0KLR9_9CORY</name>
<dbReference type="KEGG" id="cqn:G7Y29_05580"/>
<accession>A0A7T0KLR9</accession>
<dbReference type="Gene3D" id="3.40.50.880">
    <property type="match status" value="1"/>
</dbReference>
<reference evidence="3 4" key="1">
    <citation type="submission" date="2020-11" db="EMBL/GenBank/DDBJ databases">
        <title>Corynebacterium sp. MC1420.</title>
        <authorList>
            <person name="Zhou J."/>
        </authorList>
    </citation>
    <scope>NUCLEOTIDE SEQUENCE [LARGE SCALE GENOMIC DNA]</scope>
    <source>
        <strain evidence="3 4">MC1420</strain>
    </source>
</reference>
<evidence type="ECO:0000256" key="1">
    <source>
        <dbReference type="SAM" id="Phobius"/>
    </source>
</evidence>
<dbReference type="PANTHER" id="PTHR42695">
    <property type="entry name" value="GLUTAMINE AMIDOTRANSFERASE YLR126C-RELATED"/>
    <property type="match status" value="1"/>
</dbReference>
<dbReference type="GO" id="GO:0005829">
    <property type="term" value="C:cytosol"/>
    <property type="evidence" value="ECO:0007669"/>
    <property type="project" value="TreeGrafter"/>
</dbReference>
<keyword evidence="1" id="KW-0812">Transmembrane</keyword>
<evidence type="ECO:0000313" key="4">
    <source>
        <dbReference type="Proteomes" id="UP000594586"/>
    </source>
</evidence>
<dbReference type="InterPro" id="IPR044992">
    <property type="entry name" value="ChyE-like"/>
</dbReference>
<dbReference type="GO" id="GO:0016740">
    <property type="term" value="F:transferase activity"/>
    <property type="evidence" value="ECO:0007669"/>
    <property type="project" value="UniProtKB-KW"/>
</dbReference>
<sequence>MARILLVSLRTGDIGPEVARAELDDVLSASRLSEPDIQMRVLDNTSVKIGPLDGYDGVIVGGSSLNVTAPEYSEWQRHIHAELATLLSCGLPVFFVCFGISWLVAELGGTVGLSAPEASGPSVVTLTAAGKKDPLLEGFPSSFNALTGHTENPEFLPDSLEVLATGPTSPVQMVRYGDRVWATQFHAEMDAAAMKTRMDFFYDYGYFPLTEYDTIIASLPSVEVRWANELLRRFVRFCSLNPTVKR</sequence>
<dbReference type="Proteomes" id="UP000594586">
    <property type="component" value="Chromosome"/>
</dbReference>
<evidence type="ECO:0000259" key="2">
    <source>
        <dbReference type="Pfam" id="PF00117"/>
    </source>
</evidence>
<organism evidence="3 4">
    <name type="scientific">Corynebacterium qintianiae</name>
    <dbReference type="NCBI Taxonomy" id="2709392"/>
    <lineage>
        <taxon>Bacteria</taxon>
        <taxon>Bacillati</taxon>
        <taxon>Actinomycetota</taxon>
        <taxon>Actinomycetes</taxon>
        <taxon>Mycobacteriales</taxon>
        <taxon>Corynebacteriaceae</taxon>
        <taxon>Corynebacterium</taxon>
    </lineage>
</organism>
<gene>
    <name evidence="3" type="ORF">G7Y29_05580</name>
</gene>
<dbReference type="RefSeq" id="WP_165004079.1">
    <property type="nucleotide sequence ID" value="NZ_CP064955.1"/>
</dbReference>
<keyword evidence="1" id="KW-1133">Transmembrane helix</keyword>
<dbReference type="PROSITE" id="PS51273">
    <property type="entry name" value="GATASE_TYPE_1"/>
    <property type="match status" value="1"/>
</dbReference>